<dbReference type="Proteomes" id="UP001241377">
    <property type="component" value="Unassembled WGS sequence"/>
</dbReference>
<evidence type="ECO:0000313" key="1">
    <source>
        <dbReference type="EMBL" id="KAJ9112600.1"/>
    </source>
</evidence>
<organism evidence="1 2">
    <name type="scientific">Naganishia cerealis</name>
    <dbReference type="NCBI Taxonomy" id="610337"/>
    <lineage>
        <taxon>Eukaryota</taxon>
        <taxon>Fungi</taxon>
        <taxon>Dikarya</taxon>
        <taxon>Basidiomycota</taxon>
        <taxon>Agaricomycotina</taxon>
        <taxon>Tremellomycetes</taxon>
        <taxon>Filobasidiales</taxon>
        <taxon>Filobasidiaceae</taxon>
        <taxon>Naganishia</taxon>
    </lineage>
</organism>
<reference evidence="1" key="1">
    <citation type="submission" date="2023-04" db="EMBL/GenBank/DDBJ databases">
        <title>Draft Genome sequencing of Naganishia species isolated from polar environments using Oxford Nanopore Technology.</title>
        <authorList>
            <person name="Leo P."/>
            <person name="Venkateswaran K."/>
        </authorList>
    </citation>
    <scope>NUCLEOTIDE SEQUENCE</scope>
    <source>
        <strain evidence="1">MNA-CCFEE 5261</strain>
    </source>
</reference>
<accession>A0ACC2WLI4</accession>
<gene>
    <name evidence="1" type="ORF">QFC19_000620</name>
</gene>
<comment type="caution">
    <text evidence="1">The sequence shown here is derived from an EMBL/GenBank/DDBJ whole genome shotgun (WGS) entry which is preliminary data.</text>
</comment>
<name>A0ACC2WLI4_9TREE</name>
<proteinExistence type="predicted"/>
<dbReference type="EMBL" id="JASBWR010000004">
    <property type="protein sequence ID" value="KAJ9112600.1"/>
    <property type="molecule type" value="Genomic_DNA"/>
</dbReference>
<sequence length="630" mass="72691">MTIEIQKGTNGQIASTNGHTNGTNGTNGHVDPDDHHHERIWWKGMPPALTPCNHIRANFAFLLLDAVIYQIYPSSYKDSNGDGMGDIPGIISKLDYLKDLGIDCVWLNPHYKSPQVDMGYDISDYQDIYEPYGSLEDCMALINGCHERGIKIVFDLVVNHTSDQHKWFQESRSSKENPKRDWYIWRKPSGYDKDGKPIPPCNWRAAFGGSVWEWDEHTQEFYLHLFAVEQPDLNWELEEVRQAIYKEAVLFWLERGVDGFRIDTVNMYSKRLEFESVPVKDATTPWQRADLLWSNGPRLKEFLGEMIEQTFTKYNAVAIGEFPNSPDFNQVLPFVSSEAKLLSMVFQFEVANLDHGLAYRHLAREWKLSEMKKYVDGYQRLVQGTDAWQTTYLENHDQSRSVSRYASDAPEFRVQSAKMLAIYLLTLTGTSFIYMGQEYGAINVPEDYPIEQMLDLETKGFLKEFHRVHGTDNEEMNKLAWDGIRLNSRDNGRYPIQWDDSEHGGFSTATPWMMANPHYKTVNVESQLNDPKSVLAFYKDMLKFRKKYRDLLVYGSFTMLDKDNEQTMVYIKGYKNTQAVIALNFTQEKVPFTLPSGLKGEAKLAVKTIPASQDDVLEPYEGRVYLVNVE</sequence>
<evidence type="ECO:0000313" key="2">
    <source>
        <dbReference type="Proteomes" id="UP001241377"/>
    </source>
</evidence>
<protein>
    <submittedName>
        <fullName evidence="1">Uncharacterized protein</fullName>
    </submittedName>
</protein>
<keyword evidence="2" id="KW-1185">Reference proteome</keyword>